<gene>
    <name evidence="1" type="ORF">METZ01_LOCUS277174</name>
</gene>
<proteinExistence type="predicted"/>
<name>A0A382KIN1_9ZZZZ</name>
<reference evidence="1" key="1">
    <citation type="submission" date="2018-05" db="EMBL/GenBank/DDBJ databases">
        <authorList>
            <person name="Lanie J.A."/>
            <person name="Ng W.-L."/>
            <person name="Kazmierczak K.M."/>
            <person name="Andrzejewski T.M."/>
            <person name="Davidsen T.M."/>
            <person name="Wayne K.J."/>
            <person name="Tettelin H."/>
            <person name="Glass J.I."/>
            <person name="Rusch D."/>
            <person name="Podicherti R."/>
            <person name="Tsui H.-C.T."/>
            <person name="Winkler M.E."/>
        </authorList>
    </citation>
    <scope>NUCLEOTIDE SEQUENCE</scope>
</reference>
<feature type="non-terminal residue" evidence="1">
    <location>
        <position position="1"/>
    </location>
</feature>
<sequence>VVPIAKMVGSNRIVQGTGIVHVLGDANLPPEEEKELRRKTVLQAIEALKSEAPGK</sequence>
<protein>
    <submittedName>
        <fullName evidence="1">Uncharacterized protein</fullName>
    </submittedName>
</protein>
<evidence type="ECO:0000313" key="1">
    <source>
        <dbReference type="EMBL" id="SVC24320.1"/>
    </source>
</evidence>
<accession>A0A382KIN1</accession>
<dbReference type="EMBL" id="UINC01080925">
    <property type="protein sequence ID" value="SVC24320.1"/>
    <property type="molecule type" value="Genomic_DNA"/>
</dbReference>
<dbReference type="AlphaFoldDB" id="A0A382KIN1"/>
<organism evidence="1">
    <name type="scientific">marine metagenome</name>
    <dbReference type="NCBI Taxonomy" id="408172"/>
    <lineage>
        <taxon>unclassified sequences</taxon>
        <taxon>metagenomes</taxon>
        <taxon>ecological metagenomes</taxon>
    </lineage>
</organism>